<feature type="domain" description="Helicase C-terminal" evidence="22">
    <location>
        <begin position="928"/>
        <end position="1077"/>
    </location>
</feature>
<feature type="compositionally biased region" description="Low complexity" evidence="18">
    <location>
        <begin position="158"/>
        <end position="167"/>
    </location>
</feature>
<dbReference type="Pfam" id="PF06461">
    <property type="entry name" value="CHDII_SANT-like"/>
    <property type="match status" value="1"/>
</dbReference>
<evidence type="ECO:0000256" key="15">
    <source>
        <dbReference type="ARBA" id="ARBA00023242"/>
    </source>
</evidence>
<feature type="region of interest" description="Disordered" evidence="18">
    <location>
        <begin position="1"/>
        <end position="57"/>
    </location>
</feature>
<dbReference type="PANTHER" id="PTHR45623:SF59">
    <property type="entry name" value="DNA HELICASE"/>
    <property type="match status" value="1"/>
</dbReference>
<dbReference type="PROSITE" id="PS01359">
    <property type="entry name" value="ZF_PHD_1"/>
    <property type="match status" value="2"/>
</dbReference>
<dbReference type="SUPFAM" id="SSF54160">
    <property type="entry name" value="Chromo domain-like"/>
    <property type="match status" value="2"/>
</dbReference>
<dbReference type="GO" id="GO:0003677">
    <property type="term" value="F:DNA binding"/>
    <property type="evidence" value="ECO:0007669"/>
    <property type="project" value="UniProtKB-KW"/>
</dbReference>
<keyword evidence="14" id="KW-0804">Transcription</keyword>
<dbReference type="InterPro" id="IPR019787">
    <property type="entry name" value="Znf_PHD-finger"/>
</dbReference>
<keyword evidence="4" id="KW-0479">Metal-binding</keyword>
<evidence type="ECO:0000256" key="6">
    <source>
        <dbReference type="ARBA" id="ARBA00022741"/>
    </source>
</evidence>
<dbReference type="FunFam" id="3.30.40.10:FF:000001">
    <property type="entry name" value="chromodomain-helicase-DNA-binding protein 3 isoform X1"/>
    <property type="match status" value="1"/>
</dbReference>
<evidence type="ECO:0000313" key="23">
    <source>
        <dbReference type="Ensembl" id="ENSSRHP00000082182.1"/>
    </source>
</evidence>
<dbReference type="PROSITE" id="PS51194">
    <property type="entry name" value="HELICASE_CTER"/>
    <property type="match status" value="1"/>
</dbReference>
<evidence type="ECO:0000256" key="12">
    <source>
        <dbReference type="ARBA" id="ARBA00023015"/>
    </source>
</evidence>
<dbReference type="Pfam" id="PF00385">
    <property type="entry name" value="Chromo"/>
    <property type="match status" value="1"/>
</dbReference>
<dbReference type="CDD" id="cd18793">
    <property type="entry name" value="SF2_C_SNF"/>
    <property type="match status" value="1"/>
</dbReference>
<evidence type="ECO:0000256" key="7">
    <source>
        <dbReference type="ARBA" id="ARBA00022771"/>
    </source>
</evidence>
<dbReference type="FunFam" id="3.40.50.300:FF:000015">
    <property type="entry name" value="chromodomain-helicase-DNA-binding protein 9 isoform X1"/>
    <property type="match status" value="1"/>
</dbReference>
<dbReference type="InterPro" id="IPR016197">
    <property type="entry name" value="Chromo-like_dom_sf"/>
</dbReference>
<keyword evidence="12" id="KW-0805">Transcription regulation</keyword>
<dbReference type="CDD" id="cd15531">
    <property type="entry name" value="PHD1_CHD_II"/>
    <property type="match status" value="1"/>
</dbReference>
<feature type="domain" description="Chromo" evidence="19">
    <location>
        <begin position="536"/>
        <end position="571"/>
    </location>
</feature>
<keyword evidence="8" id="KW-0378">Hydrolase</keyword>
<dbReference type="Gene3D" id="2.40.50.40">
    <property type="match status" value="2"/>
</dbReference>
<dbReference type="InterPro" id="IPR009462">
    <property type="entry name" value="CHD_II_SANT-like"/>
</dbReference>
<organism evidence="23 24">
    <name type="scientific">Sinocyclocheilus rhinocerous</name>
    <dbReference type="NCBI Taxonomy" id="307959"/>
    <lineage>
        <taxon>Eukaryota</taxon>
        <taxon>Metazoa</taxon>
        <taxon>Chordata</taxon>
        <taxon>Craniata</taxon>
        <taxon>Vertebrata</taxon>
        <taxon>Euteleostomi</taxon>
        <taxon>Actinopterygii</taxon>
        <taxon>Neopterygii</taxon>
        <taxon>Teleostei</taxon>
        <taxon>Ostariophysi</taxon>
        <taxon>Cypriniformes</taxon>
        <taxon>Cyprinidae</taxon>
        <taxon>Cyprininae</taxon>
        <taxon>Sinocyclocheilus</taxon>
    </lineage>
</organism>
<dbReference type="SMART" id="SM00487">
    <property type="entry name" value="DEXDc"/>
    <property type="match status" value="1"/>
</dbReference>
<keyword evidence="3" id="KW-0597">Phosphoprotein</keyword>
<dbReference type="InterPro" id="IPR038718">
    <property type="entry name" value="SNF2-like_sf"/>
</dbReference>
<name>A0A673M1Z0_9TELE</name>
<evidence type="ECO:0000256" key="18">
    <source>
        <dbReference type="SAM" id="MobiDB-lite"/>
    </source>
</evidence>
<evidence type="ECO:0000256" key="10">
    <source>
        <dbReference type="ARBA" id="ARBA00022840"/>
    </source>
</evidence>
<dbReference type="PANTHER" id="PTHR45623">
    <property type="entry name" value="CHROMODOMAIN-HELICASE-DNA-BINDING PROTEIN 3-RELATED-RELATED"/>
    <property type="match status" value="1"/>
</dbReference>
<feature type="compositionally biased region" description="Pro residues" evidence="18">
    <location>
        <begin position="168"/>
        <end position="179"/>
    </location>
</feature>
<dbReference type="Pfam" id="PF00176">
    <property type="entry name" value="SNF2-rel_dom"/>
    <property type="match status" value="1"/>
</dbReference>
<evidence type="ECO:0000259" key="21">
    <source>
        <dbReference type="PROSITE" id="PS51192"/>
    </source>
</evidence>
<evidence type="ECO:0000256" key="16">
    <source>
        <dbReference type="ARBA" id="ARBA00049360"/>
    </source>
</evidence>
<dbReference type="InterPro" id="IPR027417">
    <property type="entry name" value="P-loop_NTPase"/>
</dbReference>
<dbReference type="Gene3D" id="1.10.10.60">
    <property type="entry name" value="Homeodomain-like"/>
    <property type="match status" value="1"/>
</dbReference>
<feature type="compositionally biased region" description="Basic and acidic residues" evidence="18">
    <location>
        <begin position="1459"/>
        <end position="1530"/>
    </location>
</feature>
<evidence type="ECO:0000256" key="1">
    <source>
        <dbReference type="ARBA" id="ARBA00004123"/>
    </source>
</evidence>
<reference evidence="23" key="1">
    <citation type="submission" date="2025-08" db="UniProtKB">
        <authorList>
            <consortium name="Ensembl"/>
        </authorList>
    </citation>
    <scope>IDENTIFICATION</scope>
</reference>
<feature type="region of interest" description="Disordered" evidence="18">
    <location>
        <begin position="1398"/>
        <end position="1423"/>
    </location>
</feature>
<evidence type="ECO:0000256" key="5">
    <source>
        <dbReference type="ARBA" id="ARBA00022737"/>
    </source>
</evidence>
<dbReference type="PROSITE" id="PS50013">
    <property type="entry name" value="CHROMO_2"/>
    <property type="match status" value="2"/>
</dbReference>
<dbReference type="Gene3D" id="3.40.50.10810">
    <property type="entry name" value="Tandem AAA-ATPase domain"/>
    <property type="match status" value="1"/>
</dbReference>
<keyword evidence="24" id="KW-1185">Reference proteome</keyword>
<dbReference type="InterPro" id="IPR049730">
    <property type="entry name" value="SNF2/RAD54-like_C"/>
</dbReference>
<dbReference type="Pfam" id="PF06465">
    <property type="entry name" value="DUF1087"/>
    <property type="match status" value="1"/>
</dbReference>
<dbReference type="InterPro" id="IPR011011">
    <property type="entry name" value="Znf_FYVE_PHD"/>
</dbReference>
<comment type="subcellular location">
    <subcellularLocation>
        <location evidence="1">Nucleus</location>
    </subcellularLocation>
</comment>
<dbReference type="FunFam" id="1.10.10.60:FF:000037">
    <property type="entry name" value="chromodomain-helicase-DNA-binding protein 3 isoform X1"/>
    <property type="match status" value="1"/>
</dbReference>
<feature type="compositionally biased region" description="Basic residues" evidence="18">
    <location>
        <begin position="30"/>
        <end position="46"/>
    </location>
</feature>
<dbReference type="InterPro" id="IPR013083">
    <property type="entry name" value="Znf_RING/FYVE/PHD"/>
</dbReference>
<dbReference type="Pfam" id="PF08073">
    <property type="entry name" value="CHDNT"/>
    <property type="match status" value="1"/>
</dbReference>
<keyword evidence="10" id="KW-0067">ATP-binding</keyword>
<dbReference type="CDD" id="cd18662">
    <property type="entry name" value="CD2_tandem_CHD3-4_like"/>
    <property type="match status" value="1"/>
</dbReference>
<evidence type="ECO:0000256" key="13">
    <source>
        <dbReference type="ARBA" id="ARBA00023125"/>
    </source>
</evidence>
<dbReference type="Ensembl" id="ENSSRHT00000084405.1">
    <property type="protein sequence ID" value="ENSSRHP00000082182.1"/>
    <property type="gene ID" value="ENSSRHG00000038189.1"/>
</dbReference>
<evidence type="ECO:0000256" key="2">
    <source>
        <dbReference type="ARBA" id="ARBA00007025"/>
    </source>
</evidence>
<dbReference type="Pfam" id="PF00271">
    <property type="entry name" value="Helicase_C"/>
    <property type="match status" value="1"/>
</dbReference>
<dbReference type="Proteomes" id="UP000472270">
    <property type="component" value="Unassembled WGS sequence"/>
</dbReference>
<dbReference type="InterPro" id="IPR012958">
    <property type="entry name" value="CHD_N"/>
</dbReference>
<dbReference type="PROSITE" id="PS51192">
    <property type="entry name" value="HELICASE_ATP_BIND_1"/>
    <property type="match status" value="1"/>
</dbReference>
<dbReference type="GO" id="GO:0042393">
    <property type="term" value="F:histone binding"/>
    <property type="evidence" value="ECO:0007669"/>
    <property type="project" value="TreeGrafter"/>
</dbReference>
<dbReference type="FunFam" id="2.40.50.40:FF:000003">
    <property type="entry name" value="chromodomain-helicase-DNA-binding protein 3 isoform X1"/>
    <property type="match status" value="1"/>
</dbReference>
<dbReference type="SMART" id="SM00249">
    <property type="entry name" value="PHD"/>
    <property type="match status" value="2"/>
</dbReference>
<feature type="domain" description="Chromo" evidence="19">
    <location>
        <begin position="442"/>
        <end position="498"/>
    </location>
</feature>
<dbReference type="InterPro" id="IPR014001">
    <property type="entry name" value="Helicase_ATP-bd"/>
</dbReference>
<evidence type="ECO:0000256" key="14">
    <source>
        <dbReference type="ARBA" id="ARBA00023163"/>
    </source>
</evidence>
<dbReference type="FunFam" id="3.40.50.10810:FF:000001">
    <property type="entry name" value="chromodomain-helicase-DNA-binding protein 3 isoform X1"/>
    <property type="match status" value="1"/>
</dbReference>
<dbReference type="Pfam" id="PF08074">
    <property type="entry name" value="CHDCT2"/>
    <property type="match status" value="1"/>
</dbReference>
<gene>
    <name evidence="23" type="primary">LOC107724784</name>
</gene>
<feature type="region of interest" description="Disordered" evidence="18">
    <location>
        <begin position="1197"/>
        <end position="1265"/>
    </location>
</feature>
<keyword evidence="15" id="KW-0539">Nucleus</keyword>
<evidence type="ECO:0000256" key="17">
    <source>
        <dbReference type="PROSITE-ProRule" id="PRU00146"/>
    </source>
</evidence>
<dbReference type="InterPro" id="IPR019786">
    <property type="entry name" value="Zinc_finger_PHD-type_CS"/>
</dbReference>
<reference evidence="23" key="2">
    <citation type="submission" date="2025-09" db="UniProtKB">
        <authorList>
            <consortium name="Ensembl"/>
        </authorList>
    </citation>
    <scope>IDENTIFICATION</scope>
</reference>
<dbReference type="GO" id="GO:0016887">
    <property type="term" value="F:ATP hydrolysis activity"/>
    <property type="evidence" value="ECO:0007669"/>
    <property type="project" value="TreeGrafter"/>
</dbReference>
<sequence>MEAIRMVEGEEDEEDRVMRSESEGSDYAPSKKKKKRSSSSKERKKGGSVGEKEPKSSSQLLADWGMKDIDYTFTQEDYTSLTNYKAFSQFVRPLIAAKNPKIAVSKMMMVLGAKWREFSTNNPMRGSASANAALAAANVAAAVESMVTRVDGGGAVPMATPTSAAAPAAPPPSQQPPAVPLRKAKTKEGKGPNARRKTKSTPKPQDKKSKAKKVAPLKIKLGNFKRKRSSITPFTLMNTHTVMKTLYYFGHFPAIYICYKPSFSFIVDEDADGYETDHQDYCEVCQQGGEIILCDTCPRAYHMVCLDPDMERAPEGTWSCPHCEKEGIQWEAREESSEGEEENDDGRRDDGEVEEEDDHHMEFCRVCKDGGELLCCDTCPSSYHLHCLNPPLPDIPNGEWICPRCLSPPLKGKVQKVLAWRWGDAPPPMPVPRPADLPADAPDPPPMIGRKEREFFVKWCNMSYWHCSWVQELQLELNCQVMFRNYQRKTDMEEPPNLEMGAEGDEDKSCKRKNKDPFYARIEDKYGRFGVKLEWLFIHRILNHSVDKKNNVHYLIKWRDLPYDQSAWESEDRDIPDYETYKQHYWNHRYMHTGLYSTSHTCTLLEGLNWLRFSWAQGTDTILADEMGLGKTVQTAVFLYSLYKEGHSKGPFLVSAPLSTIINWEREFEMWAPDIYVVTYVGDKDSRAVIRENEFSFEDNAIRGGKKASKMKKEASVKFHVLLTSYELITIDQAILGSIDWACLVVDEAHRLKNNQSKFFRVLNNYPLQHKLLLTGTPLQNNLEELFHLLNFLTPERFNNLEGFLEEFADIAKEDQIKKLHDMLGPHMLRRLKADVFKHMPSKTELIVRVELSPMQKKYYKYILTRNFEALNTRGGGNQVSLLNVVMDLKKCCNHPYLFPTAANEAPKIPNGMYDGSALTKASGKLMLLCKMLKKLKEGGHRVLIFSQMTKMLDLLEDFLENDGYKYERIDGGVTGGMRQEAIDRFNAPGAPQFVFLLSTRAGGLGINLATADTVIIYDSDWNPHNDIQAFSRAHRIGQNKKVMIYRFVTKASVEERITQVAKKKMMLTHLVVRPGLGSKAGSMSKQELDDILKFGTEQLFKVELGEGDNKEEDSSVIHYDDKAIDRLLDRNQDATEDTELQSMNEYLSSFKVAQYVVKDEEEEEDVDREIIKQEESVDPDYWEKLLRHHYEQQQEDLARHLGKGKRPRKPVNYNDYWQDDQSDNQSDYSVASEEGDEDFDERSEANSRRPSRKGLRNDKDKPLPPLLARVGGNIEVLGFNARQRKAFLNAVMRYGMPPQDAFTTQWLVRDLRGKSEKEFKAYVSLFMRHLCEPGADGAETFADGVPREGLSRQHVLTRIGVMSLIRKKVQEFEHVNGQWSMPWMKELEESKRAAAIAAGEDPKTPSTGTPADTQPNTPTPGTHQGYYSFEFLNYLSSCLQFSFSHPLFFSQIIEIPDEGEKSPSPAKKEENRDRERETTSPSAEKDGGSRDEENEKDGDKEKSTELKENTSSDLKLKDEKDCVKSEDSAKLQNGENVKETSGGGDGVSEEKKKAVKQRFMFNIADGGFTELHSLWQNEERAATVTKKTYEIWHRRHDYWLLAGIIHHGYARWQDVQNDPRFAILNEPFKGEMSRGNFLEIKNKFLARRFKLLEQALVIEEQLRRAAYLNMTEDPSHPSMALNTRFSEVECLAESHQHLSKESMSGNKPANAVLHKVLKQLEELLSDMKADVTRLPATIARIPPVAVRLQMSERSILSRLASRGPEVTQTQAPR</sequence>
<feature type="domain" description="PHD-type" evidence="20">
    <location>
        <begin position="361"/>
        <end position="408"/>
    </location>
</feature>
<protein>
    <submittedName>
        <fullName evidence="23">Chromodomain-helicase-DNA-binding protein 4-like</fullName>
    </submittedName>
</protein>
<proteinExistence type="inferred from homology"/>
<dbReference type="InterPro" id="IPR001965">
    <property type="entry name" value="Znf_PHD"/>
</dbReference>
<feature type="domain" description="Helicase ATP-binding" evidence="21">
    <location>
        <begin position="612"/>
        <end position="796"/>
    </location>
</feature>
<feature type="compositionally biased region" description="Basic residues" evidence="18">
    <location>
        <begin position="1201"/>
        <end position="1210"/>
    </location>
</feature>
<dbReference type="CDD" id="cd18667">
    <property type="entry name" value="CD1_tandem_CHD3-4_like"/>
    <property type="match status" value="1"/>
</dbReference>
<keyword evidence="5" id="KW-0677">Repeat</keyword>
<evidence type="ECO:0000256" key="8">
    <source>
        <dbReference type="ARBA" id="ARBA00022801"/>
    </source>
</evidence>
<dbReference type="SMART" id="SM00298">
    <property type="entry name" value="CHROMO"/>
    <property type="match status" value="2"/>
</dbReference>
<dbReference type="SMART" id="SM00490">
    <property type="entry name" value="HELICc"/>
    <property type="match status" value="1"/>
</dbReference>
<dbReference type="FunFam" id="3.30.40.10:FF:000011">
    <property type="entry name" value="chromodomain-helicase-DNA-binding protein 4 isoform X1"/>
    <property type="match status" value="1"/>
</dbReference>
<dbReference type="SMART" id="SM01146">
    <property type="entry name" value="DUF1086"/>
    <property type="match status" value="1"/>
</dbReference>
<feature type="compositionally biased region" description="Polar residues" evidence="18">
    <location>
        <begin position="1405"/>
        <end position="1423"/>
    </location>
</feature>
<dbReference type="Pfam" id="PF00628">
    <property type="entry name" value="PHD"/>
    <property type="match status" value="2"/>
</dbReference>
<accession>A0A673M1Z0</accession>
<dbReference type="Gene3D" id="3.40.50.300">
    <property type="entry name" value="P-loop containing nucleotide triphosphate hydrolases"/>
    <property type="match status" value="1"/>
</dbReference>
<evidence type="ECO:0000256" key="9">
    <source>
        <dbReference type="ARBA" id="ARBA00022833"/>
    </source>
</evidence>
<dbReference type="GO" id="GO:0140658">
    <property type="term" value="F:ATP-dependent chromatin remodeler activity"/>
    <property type="evidence" value="ECO:0007669"/>
    <property type="project" value="TreeGrafter"/>
</dbReference>
<dbReference type="PROSITE" id="PS50016">
    <property type="entry name" value="ZF_PHD_2"/>
    <property type="match status" value="2"/>
</dbReference>
<dbReference type="InterPro" id="IPR000330">
    <property type="entry name" value="SNF2_N"/>
</dbReference>
<keyword evidence="11" id="KW-0156">Chromatin regulator</keyword>
<feature type="region of interest" description="Disordered" evidence="18">
    <location>
        <begin position="158"/>
        <end position="213"/>
    </location>
</feature>
<dbReference type="InterPro" id="IPR012957">
    <property type="entry name" value="CHD_C2"/>
</dbReference>
<dbReference type="GO" id="GO:0016581">
    <property type="term" value="C:NuRD complex"/>
    <property type="evidence" value="ECO:0007669"/>
    <property type="project" value="TreeGrafter"/>
</dbReference>
<dbReference type="SUPFAM" id="SSF57903">
    <property type="entry name" value="FYVE/PHD zinc finger"/>
    <property type="match status" value="1"/>
</dbReference>
<dbReference type="CDD" id="cd15532">
    <property type="entry name" value="PHD2_CHD_II"/>
    <property type="match status" value="1"/>
</dbReference>
<feature type="region of interest" description="Disordered" evidence="18">
    <location>
        <begin position="331"/>
        <end position="355"/>
    </location>
</feature>
<evidence type="ECO:0000259" key="20">
    <source>
        <dbReference type="PROSITE" id="PS50016"/>
    </source>
</evidence>
<dbReference type="InterPro" id="IPR001650">
    <property type="entry name" value="Helicase_C-like"/>
</dbReference>
<keyword evidence="7 17" id="KW-0863">Zinc-finger</keyword>
<comment type="catalytic activity">
    <reaction evidence="16">
        <text>ATP + H2O = ADP + phosphate + H(+)</text>
        <dbReference type="Rhea" id="RHEA:13065"/>
        <dbReference type="ChEBI" id="CHEBI:15377"/>
        <dbReference type="ChEBI" id="CHEBI:15378"/>
        <dbReference type="ChEBI" id="CHEBI:30616"/>
        <dbReference type="ChEBI" id="CHEBI:43474"/>
        <dbReference type="ChEBI" id="CHEBI:456216"/>
    </reaction>
</comment>
<dbReference type="GO" id="GO:0008270">
    <property type="term" value="F:zinc ion binding"/>
    <property type="evidence" value="ECO:0007669"/>
    <property type="project" value="UniProtKB-KW"/>
</dbReference>
<dbReference type="SUPFAM" id="SSF52540">
    <property type="entry name" value="P-loop containing nucleoside triphosphate hydrolases"/>
    <property type="match status" value="2"/>
</dbReference>
<evidence type="ECO:0000259" key="19">
    <source>
        <dbReference type="PROSITE" id="PS50013"/>
    </source>
</evidence>
<dbReference type="GO" id="GO:0003682">
    <property type="term" value="F:chromatin binding"/>
    <property type="evidence" value="ECO:0007669"/>
    <property type="project" value="TreeGrafter"/>
</dbReference>
<dbReference type="PROSITE" id="PS00690">
    <property type="entry name" value="DEAH_ATP_HELICASE"/>
    <property type="match status" value="1"/>
</dbReference>
<evidence type="ECO:0000256" key="3">
    <source>
        <dbReference type="ARBA" id="ARBA00022553"/>
    </source>
</evidence>
<dbReference type="InterPro" id="IPR000953">
    <property type="entry name" value="Chromo/chromo_shadow_dom"/>
</dbReference>
<dbReference type="Gene3D" id="3.30.40.10">
    <property type="entry name" value="Zinc/RING finger domain, C3HC4 (zinc finger)"/>
    <property type="match status" value="2"/>
</dbReference>
<keyword evidence="6" id="KW-0547">Nucleotide-binding</keyword>
<dbReference type="InterPro" id="IPR002464">
    <property type="entry name" value="DNA/RNA_helicase_DEAH_CS"/>
</dbReference>
<evidence type="ECO:0000313" key="24">
    <source>
        <dbReference type="Proteomes" id="UP000472270"/>
    </source>
</evidence>
<evidence type="ECO:0000259" key="22">
    <source>
        <dbReference type="PROSITE" id="PS51194"/>
    </source>
</evidence>
<feature type="domain" description="PHD-type" evidence="20">
    <location>
        <begin position="279"/>
        <end position="326"/>
    </location>
</feature>
<feature type="region of interest" description="Disordered" evidence="18">
    <location>
        <begin position="1458"/>
        <end position="1552"/>
    </location>
</feature>
<dbReference type="SMART" id="SM01147">
    <property type="entry name" value="DUF1087"/>
    <property type="match status" value="1"/>
</dbReference>
<keyword evidence="13" id="KW-0238">DNA-binding</keyword>
<dbReference type="FunFam" id="2.40.50.40:FF:000017">
    <property type="entry name" value="chromodomain-helicase-DNA-binding protein 3 isoform X3"/>
    <property type="match status" value="1"/>
</dbReference>
<evidence type="ECO:0000256" key="4">
    <source>
        <dbReference type="ARBA" id="ARBA00022723"/>
    </source>
</evidence>
<dbReference type="GO" id="GO:0005524">
    <property type="term" value="F:ATP binding"/>
    <property type="evidence" value="ECO:0007669"/>
    <property type="project" value="UniProtKB-KW"/>
</dbReference>
<evidence type="ECO:0000256" key="11">
    <source>
        <dbReference type="ARBA" id="ARBA00022853"/>
    </source>
</evidence>
<dbReference type="InterPro" id="IPR009463">
    <property type="entry name" value="DUF1087"/>
</dbReference>
<comment type="similarity">
    <text evidence="2">Belongs to the SNF2/RAD54 helicase family.</text>
</comment>
<dbReference type="InterPro" id="IPR023780">
    <property type="entry name" value="Chromo_domain"/>
</dbReference>
<keyword evidence="9" id="KW-0862">Zinc</keyword>